<reference evidence="7" key="1">
    <citation type="journal article" date="2020" name="Stud. Mycol.">
        <title>101 Dothideomycetes genomes: a test case for predicting lifestyles and emergence of pathogens.</title>
        <authorList>
            <person name="Haridas S."/>
            <person name="Albert R."/>
            <person name="Binder M."/>
            <person name="Bloem J."/>
            <person name="Labutti K."/>
            <person name="Salamov A."/>
            <person name="Andreopoulos B."/>
            <person name="Baker S."/>
            <person name="Barry K."/>
            <person name="Bills G."/>
            <person name="Bluhm B."/>
            <person name="Cannon C."/>
            <person name="Castanera R."/>
            <person name="Culley D."/>
            <person name="Daum C."/>
            <person name="Ezra D."/>
            <person name="Gonzalez J."/>
            <person name="Henrissat B."/>
            <person name="Kuo A."/>
            <person name="Liang C."/>
            <person name="Lipzen A."/>
            <person name="Lutzoni F."/>
            <person name="Magnuson J."/>
            <person name="Mondo S."/>
            <person name="Nolan M."/>
            <person name="Ohm R."/>
            <person name="Pangilinan J."/>
            <person name="Park H.-J."/>
            <person name="Ramirez L."/>
            <person name="Alfaro M."/>
            <person name="Sun H."/>
            <person name="Tritt A."/>
            <person name="Yoshinaga Y."/>
            <person name="Zwiers L.-H."/>
            <person name="Turgeon B."/>
            <person name="Goodwin S."/>
            <person name="Spatafora J."/>
            <person name="Crous P."/>
            <person name="Grigoriev I."/>
        </authorList>
    </citation>
    <scope>NUCLEOTIDE SEQUENCE</scope>
    <source>
        <strain evidence="7">CBS 379.55</strain>
    </source>
</reference>
<evidence type="ECO:0000259" key="6">
    <source>
        <dbReference type="PROSITE" id="PS50865"/>
    </source>
</evidence>
<dbReference type="PROSITE" id="PS50865">
    <property type="entry name" value="ZF_MYND_2"/>
    <property type="match status" value="1"/>
</dbReference>
<keyword evidence="1" id="KW-0479">Metal-binding</keyword>
<keyword evidence="3" id="KW-0862">Zinc</keyword>
<proteinExistence type="predicted"/>
<sequence>MSDNTEHSCATCGKSASLQCGRCKNAWYCNRDCQRSDWKTHRKDCSEGDLDRIVTRAGTLLQDVFLIFAERTYASNVVNVEDKGDELVIIDGPRQPGQYFYAFPKNLVHDESDKKMILCAEMCTEAIGYFHDFLKELLTNKCSCTRRQQCQARAPLTLTKETRVKTWVIDPTGPQFSIFTPVTDRDAYWNKYVEQPIEDYDWGENKRTVSEYPQARGYNGLMGRVSWAAIREVDQALSAWKSKHETTLPKLLREPEGKFVSLRASLLSTIDDGLRAFVARSDYRQDVFAAKREGTLMRLESIRRARTTGPAANGSQDDNPTGATDDMLTRVLQSMDPINIHFL</sequence>
<feature type="region of interest" description="Disordered" evidence="5">
    <location>
        <begin position="305"/>
        <end position="325"/>
    </location>
</feature>
<name>A0A6A6JJX3_WESOR</name>
<evidence type="ECO:0000256" key="5">
    <source>
        <dbReference type="SAM" id="MobiDB-lite"/>
    </source>
</evidence>
<dbReference type="AlphaFoldDB" id="A0A6A6JJX3"/>
<dbReference type="GO" id="GO:0005634">
    <property type="term" value="C:nucleus"/>
    <property type="evidence" value="ECO:0007669"/>
    <property type="project" value="TreeGrafter"/>
</dbReference>
<protein>
    <recommendedName>
        <fullName evidence="6">MYND-type domain-containing protein</fullName>
    </recommendedName>
</protein>
<dbReference type="InterPro" id="IPR002893">
    <property type="entry name" value="Znf_MYND"/>
</dbReference>
<evidence type="ECO:0000256" key="3">
    <source>
        <dbReference type="ARBA" id="ARBA00022833"/>
    </source>
</evidence>
<dbReference type="GO" id="GO:0008270">
    <property type="term" value="F:zinc ion binding"/>
    <property type="evidence" value="ECO:0007669"/>
    <property type="project" value="UniProtKB-KW"/>
</dbReference>
<feature type="compositionally biased region" description="Polar residues" evidence="5">
    <location>
        <begin position="313"/>
        <end position="322"/>
    </location>
</feature>
<evidence type="ECO:0000256" key="1">
    <source>
        <dbReference type="ARBA" id="ARBA00022723"/>
    </source>
</evidence>
<evidence type="ECO:0000256" key="4">
    <source>
        <dbReference type="PROSITE-ProRule" id="PRU00134"/>
    </source>
</evidence>
<dbReference type="SUPFAM" id="SSF144232">
    <property type="entry name" value="HIT/MYND zinc finger-like"/>
    <property type="match status" value="1"/>
</dbReference>
<evidence type="ECO:0000313" key="8">
    <source>
        <dbReference type="Proteomes" id="UP000800097"/>
    </source>
</evidence>
<evidence type="ECO:0000313" key="7">
    <source>
        <dbReference type="EMBL" id="KAF2276278.1"/>
    </source>
</evidence>
<dbReference type="Proteomes" id="UP000800097">
    <property type="component" value="Unassembled WGS sequence"/>
</dbReference>
<dbReference type="PANTHER" id="PTHR10237:SF14">
    <property type="entry name" value="MYND-TYPE DOMAIN-CONTAINING PROTEIN"/>
    <property type="match status" value="1"/>
</dbReference>
<dbReference type="PANTHER" id="PTHR10237">
    <property type="entry name" value="DEFORMED EPIDERMAL AUTOREGULATORY FACTOR 1 HOMOLOG SUPPRESSIN"/>
    <property type="match status" value="1"/>
</dbReference>
<keyword evidence="2 4" id="KW-0863">Zinc-finger</keyword>
<accession>A0A6A6JJX3</accession>
<dbReference type="GeneID" id="54555065"/>
<gene>
    <name evidence="7" type="ORF">EI97DRAFT_474255</name>
</gene>
<dbReference type="RefSeq" id="XP_033653817.1">
    <property type="nucleotide sequence ID" value="XM_033801890.1"/>
</dbReference>
<dbReference type="Pfam" id="PF01753">
    <property type="entry name" value="zf-MYND"/>
    <property type="match status" value="1"/>
</dbReference>
<keyword evidence="8" id="KW-1185">Reference proteome</keyword>
<dbReference type="Gene3D" id="6.10.140.2220">
    <property type="match status" value="1"/>
</dbReference>
<dbReference type="InterPro" id="IPR024119">
    <property type="entry name" value="TF_DEAF-1"/>
</dbReference>
<organism evidence="7 8">
    <name type="scientific">Westerdykella ornata</name>
    <dbReference type="NCBI Taxonomy" id="318751"/>
    <lineage>
        <taxon>Eukaryota</taxon>
        <taxon>Fungi</taxon>
        <taxon>Dikarya</taxon>
        <taxon>Ascomycota</taxon>
        <taxon>Pezizomycotina</taxon>
        <taxon>Dothideomycetes</taxon>
        <taxon>Pleosporomycetidae</taxon>
        <taxon>Pleosporales</taxon>
        <taxon>Sporormiaceae</taxon>
        <taxon>Westerdykella</taxon>
    </lineage>
</organism>
<evidence type="ECO:0000256" key="2">
    <source>
        <dbReference type="ARBA" id="ARBA00022771"/>
    </source>
</evidence>
<dbReference type="EMBL" id="ML986494">
    <property type="protein sequence ID" value="KAF2276278.1"/>
    <property type="molecule type" value="Genomic_DNA"/>
</dbReference>
<feature type="domain" description="MYND-type" evidence="6">
    <location>
        <begin position="9"/>
        <end position="45"/>
    </location>
</feature>
<dbReference type="OrthoDB" id="432970at2759"/>
<dbReference type="GO" id="GO:0000981">
    <property type="term" value="F:DNA-binding transcription factor activity, RNA polymerase II-specific"/>
    <property type="evidence" value="ECO:0007669"/>
    <property type="project" value="TreeGrafter"/>
</dbReference>